<proteinExistence type="predicted"/>
<name>A0AAD5VC36_9APHY</name>
<protein>
    <submittedName>
        <fullName evidence="2">Uncharacterized protein</fullName>
    </submittedName>
</protein>
<reference evidence="2" key="1">
    <citation type="submission" date="2022-07" db="EMBL/GenBank/DDBJ databases">
        <title>Genome Sequence of Physisporinus lineatus.</title>
        <authorList>
            <person name="Buettner E."/>
        </authorList>
    </citation>
    <scope>NUCLEOTIDE SEQUENCE</scope>
    <source>
        <strain evidence="2">VT162</strain>
    </source>
</reference>
<evidence type="ECO:0000256" key="1">
    <source>
        <dbReference type="SAM" id="Phobius"/>
    </source>
</evidence>
<feature type="transmembrane region" description="Helical" evidence="1">
    <location>
        <begin position="76"/>
        <end position="96"/>
    </location>
</feature>
<gene>
    <name evidence="2" type="ORF">NLI96_g3126</name>
</gene>
<dbReference type="EMBL" id="JANAWD010000076">
    <property type="protein sequence ID" value="KAJ3488031.1"/>
    <property type="molecule type" value="Genomic_DNA"/>
</dbReference>
<sequence length="135" mass="15137">MDADPSSLNSLESVRLSHSSLTIVMHRTTPGTAIAWEALVIFDITIFVMTIYKTWNSRRRFAGMTLLTGLIFRDGAIYFGIMVIVNAMVVTTYYVLSPALKGILDPIGTQLYLRDPDLKGDAEYQKLYSHTTPPF</sequence>
<evidence type="ECO:0000313" key="2">
    <source>
        <dbReference type="EMBL" id="KAJ3488031.1"/>
    </source>
</evidence>
<keyword evidence="3" id="KW-1185">Reference proteome</keyword>
<accession>A0AAD5VC36</accession>
<keyword evidence="1" id="KW-0472">Membrane</keyword>
<evidence type="ECO:0000313" key="3">
    <source>
        <dbReference type="Proteomes" id="UP001212997"/>
    </source>
</evidence>
<feature type="transmembrane region" description="Helical" evidence="1">
    <location>
        <begin position="34"/>
        <end position="55"/>
    </location>
</feature>
<keyword evidence="1" id="KW-0812">Transmembrane</keyword>
<dbReference type="Proteomes" id="UP001212997">
    <property type="component" value="Unassembled WGS sequence"/>
</dbReference>
<organism evidence="2 3">
    <name type="scientific">Meripilus lineatus</name>
    <dbReference type="NCBI Taxonomy" id="2056292"/>
    <lineage>
        <taxon>Eukaryota</taxon>
        <taxon>Fungi</taxon>
        <taxon>Dikarya</taxon>
        <taxon>Basidiomycota</taxon>
        <taxon>Agaricomycotina</taxon>
        <taxon>Agaricomycetes</taxon>
        <taxon>Polyporales</taxon>
        <taxon>Meripilaceae</taxon>
        <taxon>Meripilus</taxon>
    </lineage>
</organism>
<comment type="caution">
    <text evidence="2">The sequence shown here is derived from an EMBL/GenBank/DDBJ whole genome shotgun (WGS) entry which is preliminary data.</text>
</comment>
<dbReference type="AlphaFoldDB" id="A0AAD5VC36"/>
<keyword evidence="1" id="KW-1133">Transmembrane helix</keyword>